<dbReference type="Gene3D" id="2.30.42.10">
    <property type="match status" value="1"/>
</dbReference>
<dbReference type="CDD" id="cd00071">
    <property type="entry name" value="GMPK"/>
    <property type="match status" value="1"/>
</dbReference>
<dbReference type="PROSITE" id="PS00856">
    <property type="entry name" value="GUANYLATE_KINASE_1"/>
    <property type="match status" value="1"/>
</dbReference>
<gene>
    <name evidence="9" type="primary">LOC111594948</name>
</gene>
<dbReference type="GeneID" id="111594948"/>
<dbReference type="PROSITE" id="PS51022">
    <property type="entry name" value="L27"/>
    <property type="match status" value="1"/>
</dbReference>
<dbReference type="SUPFAM" id="SSF101288">
    <property type="entry name" value="L27 domain"/>
    <property type="match status" value="1"/>
</dbReference>
<dbReference type="Pfam" id="PF00625">
    <property type="entry name" value="Guanylate_kin"/>
    <property type="match status" value="1"/>
</dbReference>
<sequence length="634" mass="72125">MVRWSARSRRARQDQVELLASNNRIGEDDNSDNAAFRNSADLTHTDDIFLKGLLLSNPTTPHKELMLNPTEPQPVPAFLPAHLNNKPICDDIIRKFSPSRRLESRELAKLLAQPHFRALLRAHDEIGYLYEQRFKSAGGSITKLEATSQRPPGTYLYTEEILNSKMPVETIKMVGLRRDPKQPLGLTVELDEFKQLVVARILAGGVIDKQGMLHVGDVILEVNGTAVRTPDDLQVEVSRAKENLTLKIGPNVDEEIKSGRYTVSGGQVKQNGITNLESGKKLTCYMRALFSYNPSEDSLLPCRDIGLPFKSGDILQIINVKDPNWWQAKNITAESDKIGLVPSQELEERRKAFVAPEADYVHKIGICGTRISKRKRKTMYRSVANCEFDKAELLLYEEVTRMPPFRRKTLVLIGVSGVGRRTLKNRLINSDVDKFGAVIPHTSRPKRALEENGVSYWFMDREQMDEAVKQNEFLEYGEHNGNLYGTHLQSIKDVINSGRMCILDCAPNALKILHNSQELMPFVIFIAAPGMEQLKTIYADRRATGSNRNLSFDRQSSIRFSSRRARTLESLASLYEDDDLISTVEESSFVQRKYGKYFDMVIVNEDFDETFRQVVETLDQMSHEEQWVPVNWIY</sequence>
<dbReference type="Gene3D" id="3.40.50.300">
    <property type="entry name" value="P-loop containing nucleotide triphosphate hydrolases"/>
    <property type="match status" value="1"/>
</dbReference>
<dbReference type="SUPFAM" id="SSF52540">
    <property type="entry name" value="P-loop containing nucleoside triphosphate hydrolases"/>
    <property type="match status" value="1"/>
</dbReference>
<evidence type="ECO:0000259" key="6">
    <source>
        <dbReference type="PROSITE" id="PS50106"/>
    </source>
</evidence>
<dbReference type="Pfam" id="PF00595">
    <property type="entry name" value="PDZ"/>
    <property type="match status" value="1"/>
</dbReference>
<dbReference type="Pfam" id="PF02828">
    <property type="entry name" value="L27"/>
    <property type="match status" value="1"/>
</dbReference>
<evidence type="ECO:0000259" key="7">
    <source>
        <dbReference type="PROSITE" id="PS51022"/>
    </source>
</evidence>
<feature type="domain" description="SH3" evidence="4">
    <location>
        <begin position="281"/>
        <end position="351"/>
    </location>
</feature>
<dbReference type="InterPro" id="IPR036892">
    <property type="entry name" value="L27_dom_sf"/>
</dbReference>
<dbReference type="Gene3D" id="2.30.30.40">
    <property type="entry name" value="SH3 Domains"/>
    <property type="match status" value="1"/>
</dbReference>
<evidence type="ECO:0000259" key="4">
    <source>
        <dbReference type="PROSITE" id="PS50002"/>
    </source>
</evidence>
<reference evidence="9" key="1">
    <citation type="submission" date="2025-08" db="UniProtKB">
        <authorList>
            <consortium name="RefSeq"/>
        </authorList>
    </citation>
    <scope>IDENTIFICATION</scope>
    <source>
        <strain evidence="9">15085-1641.00</strain>
        <tissue evidence="9">Whole body</tissue>
    </source>
</reference>
<dbReference type="SMART" id="SM00228">
    <property type="entry name" value="PDZ"/>
    <property type="match status" value="1"/>
</dbReference>
<dbReference type="PROSITE" id="PS50052">
    <property type="entry name" value="GUANYLATE_KINASE_2"/>
    <property type="match status" value="1"/>
</dbReference>
<proteinExistence type="inferred from homology"/>
<dbReference type="InterPro" id="IPR036034">
    <property type="entry name" value="PDZ_sf"/>
</dbReference>
<dbReference type="Pfam" id="PF00018">
    <property type="entry name" value="SH3_1"/>
    <property type="match status" value="1"/>
</dbReference>
<dbReference type="Proteomes" id="UP000504633">
    <property type="component" value="Unplaced"/>
</dbReference>
<evidence type="ECO:0000256" key="1">
    <source>
        <dbReference type="ARBA" id="ARBA00007014"/>
    </source>
</evidence>
<dbReference type="SUPFAM" id="SSF50044">
    <property type="entry name" value="SH3-domain"/>
    <property type="match status" value="1"/>
</dbReference>
<evidence type="ECO:0000259" key="5">
    <source>
        <dbReference type="PROSITE" id="PS50052"/>
    </source>
</evidence>
<keyword evidence="2 3" id="KW-0728">SH3 domain</keyword>
<dbReference type="RefSeq" id="XP_023164213.1">
    <property type="nucleotide sequence ID" value="XM_023308445.2"/>
</dbReference>
<dbReference type="PANTHER" id="PTHR23122">
    <property type="entry name" value="MEMBRANE-ASSOCIATED GUANYLATE KINASE MAGUK"/>
    <property type="match status" value="1"/>
</dbReference>
<dbReference type="SMART" id="SM00072">
    <property type="entry name" value="GuKc"/>
    <property type="match status" value="1"/>
</dbReference>
<dbReference type="InterPro" id="IPR020590">
    <property type="entry name" value="Guanylate_kinase_CS"/>
</dbReference>
<protein>
    <submittedName>
        <fullName evidence="9">MAGUK p55 subfamily member 6</fullName>
    </submittedName>
</protein>
<dbReference type="SMART" id="SM00326">
    <property type="entry name" value="SH3"/>
    <property type="match status" value="1"/>
</dbReference>
<dbReference type="InterPro" id="IPR008145">
    <property type="entry name" value="GK/Ca_channel_bsu"/>
</dbReference>
<comment type="similarity">
    <text evidence="1">Belongs to the MAGUK family.</text>
</comment>
<dbReference type="KEGG" id="dhe:111594948"/>
<dbReference type="GO" id="GO:0030054">
    <property type="term" value="C:cell junction"/>
    <property type="evidence" value="ECO:0007669"/>
    <property type="project" value="UniProtKB-ARBA"/>
</dbReference>
<dbReference type="CDD" id="cd11862">
    <property type="entry name" value="SH3_MPP"/>
    <property type="match status" value="1"/>
</dbReference>
<evidence type="ECO:0000256" key="2">
    <source>
        <dbReference type="ARBA" id="ARBA00022443"/>
    </source>
</evidence>
<dbReference type="PROSITE" id="PS50002">
    <property type="entry name" value="SH3"/>
    <property type="match status" value="1"/>
</dbReference>
<dbReference type="OrthoDB" id="65789at2759"/>
<evidence type="ECO:0000256" key="3">
    <source>
        <dbReference type="PROSITE-ProRule" id="PRU00192"/>
    </source>
</evidence>
<feature type="domain" description="Guanylate kinase-like" evidence="5">
    <location>
        <begin position="407"/>
        <end position="619"/>
    </location>
</feature>
<dbReference type="InterPro" id="IPR008144">
    <property type="entry name" value="Guanylate_kin-like_dom"/>
</dbReference>
<accession>A0A6J1LBQ3</accession>
<dbReference type="Gene3D" id="1.10.287.650">
    <property type="entry name" value="L27 domain"/>
    <property type="match status" value="1"/>
</dbReference>
<dbReference type="InterPro" id="IPR001478">
    <property type="entry name" value="PDZ"/>
</dbReference>
<feature type="domain" description="PDZ" evidence="6">
    <location>
        <begin position="173"/>
        <end position="228"/>
    </location>
</feature>
<feature type="domain" description="L27" evidence="7">
    <location>
        <begin position="78"/>
        <end position="134"/>
    </location>
</feature>
<name>A0A6J1LBQ3_DROHY</name>
<dbReference type="InterPro" id="IPR036028">
    <property type="entry name" value="SH3-like_dom_sf"/>
</dbReference>
<dbReference type="InterPro" id="IPR027417">
    <property type="entry name" value="P-loop_NTPase"/>
</dbReference>
<dbReference type="InterPro" id="IPR004172">
    <property type="entry name" value="L27_dom"/>
</dbReference>
<dbReference type="PROSITE" id="PS50106">
    <property type="entry name" value="PDZ"/>
    <property type="match status" value="1"/>
</dbReference>
<evidence type="ECO:0000313" key="9">
    <source>
        <dbReference type="RefSeq" id="XP_023164213.1"/>
    </source>
</evidence>
<dbReference type="FunFam" id="2.30.30.40:FF:000069">
    <property type="entry name" value="MAGUK p55 subfamily member 6"/>
    <property type="match status" value="1"/>
</dbReference>
<dbReference type="OMA" id="NPTTPHK"/>
<dbReference type="AlphaFoldDB" id="A0A6J1LBQ3"/>
<keyword evidence="8" id="KW-1185">Reference proteome</keyword>
<evidence type="ECO:0000313" key="8">
    <source>
        <dbReference type="Proteomes" id="UP000504633"/>
    </source>
</evidence>
<dbReference type="InterPro" id="IPR050716">
    <property type="entry name" value="MAGUK"/>
</dbReference>
<dbReference type="CDD" id="cd10832">
    <property type="entry name" value="PDZ_MPP6-MPP2-like"/>
    <property type="match status" value="1"/>
</dbReference>
<organism evidence="8 9">
    <name type="scientific">Drosophila hydei</name>
    <name type="common">Fruit fly</name>
    <dbReference type="NCBI Taxonomy" id="7224"/>
    <lineage>
        <taxon>Eukaryota</taxon>
        <taxon>Metazoa</taxon>
        <taxon>Ecdysozoa</taxon>
        <taxon>Arthropoda</taxon>
        <taxon>Hexapoda</taxon>
        <taxon>Insecta</taxon>
        <taxon>Pterygota</taxon>
        <taxon>Neoptera</taxon>
        <taxon>Endopterygota</taxon>
        <taxon>Diptera</taxon>
        <taxon>Brachycera</taxon>
        <taxon>Muscomorpha</taxon>
        <taxon>Ephydroidea</taxon>
        <taxon>Drosophilidae</taxon>
        <taxon>Drosophila</taxon>
    </lineage>
</organism>
<dbReference type="InterPro" id="IPR001452">
    <property type="entry name" value="SH3_domain"/>
</dbReference>
<dbReference type="InterPro" id="IPR014775">
    <property type="entry name" value="L27_C"/>
</dbReference>
<dbReference type="SUPFAM" id="SSF50156">
    <property type="entry name" value="PDZ domain-like"/>
    <property type="match status" value="1"/>
</dbReference>
<dbReference type="CTD" id="35343"/>
<dbReference type="FunFam" id="3.30.63.10:FF:000002">
    <property type="entry name" value="Guanylate kinase 1"/>
    <property type="match status" value="1"/>
</dbReference>